<evidence type="ECO:0000256" key="2">
    <source>
        <dbReference type="RuleBase" id="RU003749"/>
    </source>
</evidence>
<accession>A0A4P9CBB6</accession>
<dbReference type="GO" id="GO:0043856">
    <property type="term" value="F:anti-sigma factor antagonist activity"/>
    <property type="evidence" value="ECO:0007669"/>
    <property type="project" value="InterPro"/>
</dbReference>
<evidence type="ECO:0000259" key="3">
    <source>
        <dbReference type="PROSITE" id="PS50801"/>
    </source>
</evidence>
<comment type="similarity">
    <text evidence="1 2">Belongs to the anti-sigma-factor antagonist family.</text>
</comment>
<evidence type="ECO:0000313" key="4">
    <source>
        <dbReference type="EMBL" id="QCT72940.1"/>
    </source>
</evidence>
<gene>
    <name evidence="4" type="ORF">CPZ25_016945</name>
</gene>
<dbReference type="Gene3D" id="3.30.750.24">
    <property type="entry name" value="STAS domain"/>
    <property type="match status" value="1"/>
</dbReference>
<dbReference type="PROSITE" id="PS50801">
    <property type="entry name" value="STAS"/>
    <property type="match status" value="1"/>
</dbReference>
<reference evidence="4 5" key="1">
    <citation type="submission" date="2018-05" db="EMBL/GenBank/DDBJ databases">
        <title>Genome comparison of Eubacterium sp.</title>
        <authorList>
            <person name="Feng Y."/>
            <person name="Sanchez-Andrea I."/>
            <person name="Stams A.J.M."/>
            <person name="De Vos W.M."/>
        </authorList>
    </citation>
    <scope>NUCLEOTIDE SEQUENCE [LARGE SCALE GENOMIC DNA]</scope>
    <source>
        <strain evidence="4 5">YI</strain>
    </source>
</reference>
<proteinExistence type="inferred from homology"/>
<keyword evidence="5" id="KW-1185">Reference proteome</keyword>
<feature type="domain" description="STAS" evidence="3">
    <location>
        <begin position="14"/>
        <end position="103"/>
    </location>
</feature>
<dbReference type="InterPro" id="IPR003658">
    <property type="entry name" value="Anti-sigma_ant"/>
</dbReference>
<dbReference type="SUPFAM" id="SSF52091">
    <property type="entry name" value="SpoIIaa-like"/>
    <property type="match status" value="1"/>
</dbReference>
<protein>
    <recommendedName>
        <fullName evidence="2">Anti-sigma factor antagonist</fullName>
    </recommendedName>
</protein>
<dbReference type="CDD" id="cd07043">
    <property type="entry name" value="STAS_anti-anti-sigma_factors"/>
    <property type="match status" value="1"/>
</dbReference>
<dbReference type="NCBIfam" id="TIGR00377">
    <property type="entry name" value="ant_ant_sig"/>
    <property type="match status" value="1"/>
</dbReference>
<organism evidence="4 5">
    <name type="scientific">Eubacterium maltosivorans</name>
    <dbReference type="NCBI Taxonomy" id="2041044"/>
    <lineage>
        <taxon>Bacteria</taxon>
        <taxon>Bacillati</taxon>
        <taxon>Bacillota</taxon>
        <taxon>Clostridia</taxon>
        <taxon>Eubacteriales</taxon>
        <taxon>Eubacteriaceae</taxon>
        <taxon>Eubacterium</taxon>
    </lineage>
</organism>
<name>A0A4P9CBB6_EUBML</name>
<sequence length="103" mass="11633">MFEISELKNGREGVRVTGEVDIYTATQFKEPIEKLIEANTKEIFLDLTDLSYIDSTGIGILIELRKGSMSRDLNMTLINPQKNVVKLLQLTGVDQIFSIVEEN</sequence>
<dbReference type="EMBL" id="CP029487">
    <property type="protein sequence ID" value="QCT72940.1"/>
    <property type="molecule type" value="Genomic_DNA"/>
</dbReference>
<dbReference type="InterPro" id="IPR002645">
    <property type="entry name" value="STAS_dom"/>
</dbReference>
<dbReference type="InterPro" id="IPR036513">
    <property type="entry name" value="STAS_dom_sf"/>
</dbReference>
<dbReference type="AlphaFoldDB" id="A0A4P9CBB6"/>
<evidence type="ECO:0000313" key="5">
    <source>
        <dbReference type="Proteomes" id="UP000218387"/>
    </source>
</evidence>
<dbReference type="RefSeq" id="WP_058695730.1">
    <property type="nucleotide sequence ID" value="NZ_CP029487.1"/>
</dbReference>
<dbReference type="Pfam" id="PF01740">
    <property type="entry name" value="STAS"/>
    <property type="match status" value="1"/>
</dbReference>
<dbReference type="KEGG" id="emt:CPZ25_016945"/>
<dbReference type="PANTHER" id="PTHR33495:SF2">
    <property type="entry name" value="ANTI-SIGMA FACTOR ANTAGONIST TM_1081-RELATED"/>
    <property type="match status" value="1"/>
</dbReference>
<evidence type="ECO:0000256" key="1">
    <source>
        <dbReference type="ARBA" id="ARBA00009013"/>
    </source>
</evidence>
<dbReference type="PANTHER" id="PTHR33495">
    <property type="entry name" value="ANTI-SIGMA FACTOR ANTAGONIST TM_1081-RELATED-RELATED"/>
    <property type="match status" value="1"/>
</dbReference>
<dbReference type="Proteomes" id="UP000218387">
    <property type="component" value="Chromosome"/>
</dbReference>